<accession>A0A498HXK8</accession>
<feature type="transmembrane region" description="Helical" evidence="7">
    <location>
        <begin position="211"/>
        <end position="229"/>
    </location>
</feature>
<dbReference type="InterPro" id="IPR037759">
    <property type="entry name" value="At4g29660-like"/>
</dbReference>
<feature type="transmembrane region" description="Helical" evidence="7">
    <location>
        <begin position="241"/>
        <end position="260"/>
    </location>
</feature>
<keyword evidence="6 7" id="KW-0472">Membrane</keyword>
<evidence type="ECO:0000256" key="1">
    <source>
        <dbReference type="ARBA" id="ARBA00002501"/>
    </source>
</evidence>
<dbReference type="PANTHER" id="PTHR37898:SF1">
    <property type="entry name" value="OS05G0540200 PROTEIN"/>
    <property type="match status" value="1"/>
</dbReference>
<dbReference type="InterPro" id="IPR004895">
    <property type="entry name" value="Prenylated_rab_accept_PRA1"/>
</dbReference>
<protein>
    <recommendedName>
        <fullName evidence="10">PRA1 family protein</fullName>
    </recommendedName>
</protein>
<keyword evidence="9" id="KW-1185">Reference proteome</keyword>
<evidence type="ECO:0000256" key="3">
    <source>
        <dbReference type="ARBA" id="ARBA00006483"/>
    </source>
</evidence>
<evidence type="ECO:0000256" key="2">
    <source>
        <dbReference type="ARBA" id="ARBA00004127"/>
    </source>
</evidence>
<keyword evidence="4 7" id="KW-0812">Transmembrane</keyword>
<comment type="caution">
    <text evidence="8">The sequence shown here is derived from an EMBL/GenBank/DDBJ whole genome shotgun (WGS) entry which is preliminary data.</text>
</comment>
<dbReference type="Pfam" id="PF03208">
    <property type="entry name" value="PRA1"/>
    <property type="match status" value="1"/>
</dbReference>
<dbReference type="STRING" id="3750.A0A498HXK8"/>
<evidence type="ECO:0000256" key="5">
    <source>
        <dbReference type="ARBA" id="ARBA00022989"/>
    </source>
</evidence>
<dbReference type="GO" id="GO:0016192">
    <property type="term" value="P:vesicle-mediated transport"/>
    <property type="evidence" value="ECO:0007669"/>
    <property type="project" value="UniProtKB-ARBA"/>
</dbReference>
<evidence type="ECO:0000313" key="8">
    <source>
        <dbReference type="EMBL" id="RXH74712.1"/>
    </source>
</evidence>
<proteinExistence type="inferred from homology"/>
<feature type="transmembrane region" description="Helical" evidence="7">
    <location>
        <begin position="266"/>
        <end position="284"/>
    </location>
</feature>
<name>A0A498HXK8_MALDO</name>
<feature type="transmembrane region" description="Helical" evidence="7">
    <location>
        <begin position="188"/>
        <end position="205"/>
    </location>
</feature>
<comment type="subcellular location">
    <subcellularLocation>
        <location evidence="2">Endomembrane system</location>
        <topology evidence="2">Multi-pass membrane protein</topology>
    </subcellularLocation>
</comment>
<sequence>MASYLWRKYADYVYTKWERMILWNMVEPYSRPKSFTPLVTIYVAAFYTGVIGSAITEQLYKEKYWEEHPGQAVPLMKPKFYGGPWRVQQGEVPATQYPSYTHSAPSLQQTSAPFYSSLHLRHRTMTTYGTITTEPLPSSNQHFVTRAKEQIQTGLENRRPWLEMIQLQNLTLPSTFNQSIHRIKTNVAFYRMNYAIITLFILFLSLLWHPISLIVFVVMMVAWFFLFFLHDQPLMILGYRINERVVTMALLVVTVVALFLTNARYHIVAGLSVGLAVVLVHGALRVPEDVFIVDDEEGLGSGEGGAHVLKLPLKHAASSSYSLAK</sequence>
<evidence type="ECO:0000256" key="7">
    <source>
        <dbReference type="SAM" id="Phobius"/>
    </source>
</evidence>
<feature type="transmembrane region" description="Helical" evidence="7">
    <location>
        <begin position="35"/>
        <end position="55"/>
    </location>
</feature>
<comment type="function">
    <text evidence="1">May be involved in both secretory and endocytic intracellular trafficking in the endosomal/prevacuolar compartments.</text>
</comment>
<dbReference type="PANTHER" id="PTHR37898">
    <property type="entry name" value="OS05G0540200 PROTEIN"/>
    <property type="match status" value="1"/>
</dbReference>
<evidence type="ECO:0000256" key="4">
    <source>
        <dbReference type="ARBA" id="ARBA00022692"/>
    </source>
</evidence>
<gene>
    <name evidence="8" type="ORF">DVH24_029433</name>
</gene>
<dbReference type="AlphaFoldDB" id="A0A498HXK8"/>
<dbReference type="GO" id="GO:0005783">
    <property type="term" value="C:endoplasmic reticulum"/>
    <property type="evidence" value="ECO:0007669"/>
    <property type="project" value="UniProtKB-ARBA"/>
</dbReference>
<comment type="similarity">
    <text evidence="3">Belongs to the PRA1 family.</text>
</comment>
<evidence type="ECO:0008006" key="10">
    <source>
        <dbReference type="Google" id="ProtNLM"/>
    </source>
</evidence>
<evidence type="ECO:0000256" key="6">
    <source>
        <dbReference type="ARBA" id="ARBA00023136"/>
    </source>
</evidence>
<reference evidence="8 9" key="1">
    <citation type="submission" date="2018-10" db="EMBL/GenBank/DDBJ databases">
        <title>A high-quality apple genome assembly.</title>
        <authorList>
            <person name="Hu J."/>
        </authorList>
    </citation>
    <scope>NUCLEOTIDE SEQUENCE [LARGE SCALE GENOMIC DNA]</scope>
    <source>
        <strain evidence="9">cv. HFTH1</strain>
        <tissue evidence="8">Young leaf</tissue>
    </source>
</reference>
<keyword evidence="5 7" id="KW-1133">Transmembrane helix</keyword>
<dbReference type="EMBL" id="RDQH01000341">
    <property type="protein sequence ID" value="RXH74712.1"/>
    <property type="molecule type" value="Genomic_DNA"/>
</dbReference>
<organism evidence="8 9">
    <name type="scientific">Malus domestica</name>
    <name type="common">Apple</name>
    <name type="synonym">Pyrus malus</name>
    <dbReference type="NCBI Taxonomy" id="3750"/>
    <lineage>
        <taxon>Eukaryota</taxon>
        <taxon>Viridiplantae</taxon>
        <taxon>Streptophyta</taxon>
        <taxon>Embryophyta</taxon>
        <taxon>Tracheophyta</taxon>
        <taxon>Spermatophyta</taxon>
        <taxon>Magnoliopsida</taxon>
        <taxon>eudicotyledons</taxon>
        <taxon>Gunneridae</taxon>
        <taxon>Pentapetalae</taxon>
        <taxon>rosids</taxon>
        <taxon>fabids</taxon>
        <taxon>Rosales</taxon>
        <taxon>Rosaceae</taxon>
        <taxon>Amygdaloideae</taxon>
        <taxon>Maleae</taxon>
        <taxon>Malus</taxon>
    </lineage>
</organism>
<dbReference type="Proteomes" id="UP000290289">
    <property type="component" value="Chromosome 15"/>
</dbReference>
<evidence type="ECO:0000313" key="9">
    <source>
        <dbReference type="Proteomes" id="UP000290289"/>
    </source>
</evidence>